<dbReference type="InterPro" id="IPR001138">
    <property type="entry name" value="Zn2Cys6_DnaBD"/>
</dbReference>
<feature type="region of interest" description="Disordered" evidence="8">
    <location>
        <begin position="832"/>
        <end position="876"/>
    </location>
</feature>
<dbReference type="Pfam" id="PF00172">
    <property type="entry name" value="Zn_clus"/>
    <property type="match status" value="1"/>
</dbReference>
<evidence type="ECO:0000256" key="6">
    <source>
        <dbReference type="ARBA" id="ARBA00023163"/>
    </source>
</evidence>
<keyword evidence="4" id="KW-0805">Transcription regulation</keyword>
<keyword evidence="2" id="KW-0479">Metal-binding</keyword>
<name>G2QZE3_THETT</name>
<dbReference type="OrthoDB" id="5416384at2759"/>
<evidence type="ECO:0000259" key="9">
    <source>
        <dbReference type="PROSITE" id="PS50048"/>
    </source>
</evidence>
<proteinExistence type="predicted"/>
<dbReference type="CDD" id="cd00067">
    <property type="entry name" value="GAL4"/>
    <property type="match status" value="1"/>
</dbReference>
<dbReference type="PROSITE" id="PS50048">
    <property type="entry name" value="ZN2_CY6_FUNGAL_2"/>
    <property type="match status" value="1"/>
</dbReference>
<dbReference type="eggNOG" id="ENOG502RVD5">
    <property type="taxonomic scope" value="Eukaryota"/>
</dbReference>
<evidence type="ECO:0000256" key="3">
    <source>
        <dbReference type="ARBA" id="ARBA00022833"/>
    </source>
</evidence>
<keyword evidence="3" id="KW-0862">Zinc</keyword>
<feature type="compositionally biased region" description="Polar residues" evidence="8">
    <location>
        <begin position="649"/>
        <end position="662"/>
    </location>
</feature>
<feature type="region of interest" description="Disordered" evidence="8">
    <location>
        <begin position="682"/>
        <end position="813"/>
    </location>
</feature>
<dbReference type="SMART" id="SM00066">
    <property type="entry name" value="GAL4"/>
    <property type="match status" value="1"/>
</dbReference>
<evidence type="ECO:0000256" key="4">
    <source>
        <dbReference type="ARBA" id="ARBA00023015"/>
    </source>
</evidence>
<feature type="domain" description="Zn(2)-C6 fungal-type" evidence="9">
    <location>
        <begin position="57"/>
        <end position="87"/>
    </location>
</feature>
<dbReference type="KEGG" id="ttt:THITE_2043828"/>
<dbReference type="SUPFAM" id="SSF57701">
    <property type="entry name" value="Zn2/Cys6 DNA-binding domain"/>
    <property type="match status" value="1"/>
</dbReference>
<dbReference type="AlphaFoldDB" id="G2QZE3"/>
<dbReference type="InterPro" id="IPR007219">
    <property type="entry name" value="XnlR_reg_dom"/>
</dbReference>
<feature type="compositionally biased region" description="Polar residues" evidence="8">
    <location>
        <begin position="621"/>
        <end position="631"/>
    </location>
</feature>
<dbReference type="PANTHER" id="PTHR47782:SF8">
    <property type="entry name" value="ZN(II)2CYS6 TRANSCRIPTION FACTOR (EUROFUNG)"/>
    <property type="match status" value="1"/>
</dbReference>
<feature type="compositionally biased region" description="Pro residues" evidence="8">
    <location>
        <begin position="841"/>
        <end position="869"/>
    </location>
</feature>
<reference evidence="10 11" key="1">
    <citation type="journal article" date="2011" name="Nat. Biotechnol.">
        <title>Comparative genomic analysis of the thermophilic biomass-degrading fungi Myceliophthora thermophila and Thielavia terrestris.</title>
        <authorList>
            <person name="Berka R.M."/>
            <person name="Grigoriev I.V."/>
            <person name="Otillar R."/>
            <person name="Salamov A."/>
            <person name="Grimwood J."/>
            <person name="Reid I."/>
            <person name="Ishmael N."/>
            <person name="John T."/>
            <person name="Darmond C."/>
            <person name="Moisan M.-C."/>
            <person name="Henrissat B."/>
            <person name="Coutinho P.M."/>
            <person name="Lombard V."/>
            <person name="Natvig D.O."/>
            <person name="Lindquist E."/>
            <person name="Schmutz J."/>
            <person name="Lucas S."/>
            <person name="Harris P."/>
            <person name="Powlowski J."/>
            <person name="Bellemare A."/>
            <person name="Taylor D."/>
            <person name="Butler G."/>
            <person name="de Vries R.P."/>
            <person name="Allijn I.E."/>
            <person name="van den Brink J."/>
            <person name="Ushinsky S."/>
            <person name="Storms R."/>
            <person name="Powell A.J."/>
            <person name="Paulsen I.T."/>
            <person name="Elbourne L.D.H."/>
            <person name="Baker S.E."/>
            <person name="Magnuson J."/>
            <person name="LaBoissiere S."/>
            <person name="Clutterbuck A.J."/>
            <person name="Martinez D."/>
            <person name="Wogulis M."/>
            <person name="de Leon A.L."/>
            <person name="Rey M.W."/>
            <person name="Tsang A."/>
        </authorList>
    </citation>
    <scope>NUCLEOTIDE SEQUENCE [LARGE SCALE GENOMIC DNA]</scope>
    <source>
        <strain evidence="11">ATCC 38088 / NRRL 8126</strain>
    </source>
</reference>
<sequence length="1058" mass="115752">MDPAAVFRNQSLGAAFQRPSQQHLFLGRPPAPGPYPWDKPENEAHDAPRRVAHTLTACYRCHEKKSRCDPTLPRCLACERSRSTCEYYDSTKGRWINRTYIVTLQKKVRELEAELAQFTEQEGEYPHDHDDMVFPGGIVRLDETDELPRYLGPSSGTAMIRLLMEKAKKLAESHRIANVIPAVLARRAERRDRMQSVVMGGSISGPSGRKRSYPAHSVIPASSLPSREIVDGLVRAFNDRVQVITPVLHEKTLEEDVKAVFAGDKDPYRHFVVNMVVAISLQKVGKYAGLPDSYYLNAMRRFEDVVRPQDLKTLQCLVLIGQYALSTPTRTANYYLAGLATRICQQMGLGDERTISLGVSDPLTLDMRRRLSWIVTAQEFSLAYNMGRPNGFAKSDDFMSVKFFEAVPDADITPEGIRHGRPCERKLVAIHFCKMRLLQAEIRRVLYEKKRPEPVHETHPWFTEMEQKLRGWLDSCPEQPAWCKPWYDGLLAAHYYNMIFALYRPSPQVPRPTSHAAVKCFEASRSIIDSTSQQIEQGIADINLEALLIIYASLNALLWSISYPEVRAEHPRDEVQDLAATALEAIKVFSDRWPGSSSAVQLYTSLANACLQSYDVGEETPSPSSSSQLGTPVSLAGSISPESEASKHTPVSQTQPQLATPLFNSSPFGYPFDAASDPLAAQYAFDHGPPPFPHQPTFRSNSIFMSPSTDANGRRLSHLAPDTTPSTGAPDSERTESSSPTLSATPKQEPTTTPAPAVRALPTPPESMVPPAIHPNNVSQSPGLAPGAGQAATPIPTPTLHAAGPAPPPQHIPVPVIQVKREAEELFFTPQFKPQHQQQQPGPPPRQPVPPPTFITPRQPSPQQRPPAPSSASTDWYNPLPPFVPPHAFSNAVAGGPTSFWEGPQAPFAATAPAAPYTQVAGGVVPRPYGNAAADWDFSWGPGPQQHQQQQHPQQQQQQQHQPPPQPDPWFPTGLAPPGGEYYASFLNGRHGSLSQEQQLELMDVLEAEGMNDIDSYLNMGGGVGWGAAPDAPGHGGAGAGVGVGPGVSAGPGGVNWG</sequence>
<feature type="region of interest" description="Disordered" evidence="8">
    <location>
        <begin position="933"/>
        <end position="975"/>
    </location>
</feature>
<dbReference type="EMBL" id="CP003010">
    <property type="protein sequence ID" value="AEO67176.1"/>
    <property type="molecule type" value="Genomic_DNA"/>
</dbReference>
<dbReference type="GO" id="GO:0043565">
    <property type="term" value="F:sequence-specific DNA binding"/>
    <property type="evidence" value="ECO:0007669"/>
    <property type="project" value="TreeGrafter"/>
</dbReference>
<feature type="compositionally biased region" description="Low complexity" evidence="8">
    <location>
        <begin position="944"/>
        <end position="961"/>
    </location>
</feature>
<dbReference type="Gene3D" id="4.10.240.10">
    <property type="entry name" value="Zn(2)-C6 fungal-type DNA-binding domain"/>
    <property type="match status" value="1"/>
</dbReference>
<keyword evidence="11" id="KW-1185">Reference proteome</keyword>
<dbReference type="GO" id="GO:0008270">
    <property type="term" value="F:zinc ion binding"/>
    <property type="evidence" value="ECO:0007669"/>
    <property type="project" value="InterPro"/>
</dbReference>
<gene>
    <name evidence="10" type="ORF">THITE_2043828</name>
</gene>
<dbReference type="Pfam" id="PF04082">
    <property type="entry name" value="Fungal_trans"/>
    <property type="match status" value="1"/>
</dbReference>
<dbReference type="Proteomes" id="UP000008181">
    <property type="component" value="Chromosome 2"/>
</dbReference>
<keyword evidence="5" id="KW-0238">DNA-binding</keyword>
<keyword evidence="7" id="KW-0539">Nucleus</keyword>
<feature type="compositionally biased region" description="Polar residues" evidence="8">
    <location>
        <begin position="697"/>
        <end position="711"/>
    </location>
</feature>
<evidence type="ECO:0000256" key="1">
    <source>
        <dbReference type="ARBA" id="ARBA00004123"/>
    </source>
</evidence>
<evidence type="ECO:0000256" key="7">
    <source>
        <dbReference type="ARBA" id="ARBA00023242"/>
    </source>
</evidence>
<evidence type="ECO:0000313" key="10">
    <source>
        <dbReference type="EMBL" id="AEO67176.1"/>
    </source>
</evidence>
<dbReference type="GO" id="GO:0005634">
    <property type="term" value="C:nucleus"/>
    <property type="evidence" value="ECO:0007669"/>
    <property type="project" value="UniProtKB-SubCell"/>
</dbReference>
<dbReference type="CDD" id="cd12148">
    <property type="entry name" value="fungal_TF_MHR"/>
    <property type="match status" value="1"/>
</dbReference>
<dbReference type="GO" id="GO:0000981">
    <property type="term" value="F:DNA-binding transcription factor activity, RNA polymerase II-specific"/>
    <property type="evidence" value="ECO:0007669"/>
    <property type="project" value="InterPro"/>
</dbReference>
<dbReference type="RefSeq" id="XP_003653512.1">
    <property type="nucleotide sequence ID" value="XM_003653464.1"/>
</dbReference>
<accession>G2QZE3</accession>
<comment type="subcellular location">
    <subcellularLocation>
        <location evidence="1">Nucleus</location>
    </subcellularLocation>
</comment>
<evidence type="ECO:0000256" key="5">
    <source>
        <dbReference type="ARBA" id="ARBA00023125"/>
    </source>
</evidence>
<organism evidence="10 11">
    <name type="scientific">Thermothielavioides terrestris (strain ATCC 38088 / NRRL 8126)</name>
    <name type="common">Thielavia terrestris</name>
    <dbReference type="NCBI Taxonomy" id="578455"/>
    <lineage>
        <taxon>Eukaryota</taxon>
        <taxon>Fungi</taxon>
        <taxon>Dikarya</taxon>
        <taxon>Ascomycota</taxon>
        <taxon>Pezizomycotina</taxon>
        <taxon>Sordariomycetes</taxon>
        <taxon>Sordariomycetidae</taxon>
        <taxon>Sordariales</taxon>
        <taxon>Chaetomiaceae</taxon>
        <taxon>Thermothielavioides</taxon>
        <taxon>Thermothielavioides terrestris</taxon>
    </lineage>
</organism>
<dbReference type="STRING" id="578455.G2QZE3"/>
<dbReference type="GO" id="GO:0045944">
    <property type="term" value="P:positive regulation of transcription by RNA polymerase II"/>
    <property type="evidence" value="ECO:0007669"/>
    <property type="project" value="TreeGrafter"/>
</dbReference>
<evidence type="ECO:0000256" key="2">
    <source>
        <dbReference type="ARBA" id="ARBA00022723"/>
    </source>
</evidence>
<dbReference type="InterPro" id="IPR052202">
    <property type="entry name" value="Yeast_MetPath_Reg"/>
</dbReference>
<dbReference type="InterPro" id="IPR036864">
    <property type="entry name" value="Zn2-C6_fun-type_DNA-bd_sf"/>
</dbReference>
<protein>
    <recommendedName>
        <fullName evidence="9">Zn(2)-C6 fungal-type domain-containing protein</fullName>
    </recommendedName>
</protein>
<dbReference type="PANTHER" id="PTHR47782">
    <property type="entry name" value="ZN(II)2CYS6 TRANSCRIPTION FACTOR (EUROFUNG)-RELATED"/>
    <property type="match status" value="1"/>
</dbReference>
<dbReference type="GO" id="GO:0006351">
    <property type="term" value="P:DNA-templated transcription"/>
    <property type="evidence" value="ECO:0007669"/>
    <property type="project" value="InterPro"/>
</dbReference>
<evidence type="ECO:0000256" key="8">
    <source>
        <dbReference type="SAM" id="MobiDB-lite"/>
    </source>
</evidence>
<evidence type="ECO:0000313" key="11">
    <source>
        <dbReference type="Proteomes" id="UP000008181"/>
    </source>
</evidence>
<dbReference type="GeneID" id="11515133"/>
<keyword evidence="6" id="KW-0804">Transcription</keyword>
<dbReference type="HOGENOM" id="CLU_007548_0_0_1"/>
<feature type="region of interest" description="Disordered" evidence="8">
    <location>
        <begin position="616"/>
        <end position="662"/>
    </location>
</feature>
<dbReference type="PROSITE" id="PS00463">
    <property type="entry name" value="ZN2_CY6_FUNGAL_1"/>
    <property type="match status" value="1"/>
</dbReference>
<feature type="compositionally biased region" description="Polar residues" evidence="8">
    <location>
        <begin position="737"/>
        <end position="754"/>
    </location>
</feature>